<feature type="compositionally biased region" description="Low complexity" evidence="1">
    <location>
        <begin position="124"/>
        <end position="135"/>
    </location>
</feature>
<name>A0A495VA53_9GAMM</name>
<organism evidence="2 3">
    <name type="scientific">Thiocapsa rosea</name>
    <dbReference type="NCBI Taxonomy" id="69360"/>
    <lineage>
        <taxon>Bacteria</taxon>
        <taxon>Pseudomonadati</taxon>
        <taxon>Pseudomonadota</taxon>
        <taxon>Gammaproteobacteria</taxon>
        <taxon>Chromatiales</taxon>
        <taxon>Chromatiaceae</taxon>
        <taxon>Thiocapsa</taxon>
    </lineage>
</organism>
<gene>
    <name evidence="2" type="ORF">BDD21_3700</name>
</gene>
<evidence type="ECO:0008006" key="4">
    <source>
        <dbReference type="Google" id="ProtNLM"/>
    </source>
</evidence>
<dbReference type="EMBL" id="RBXL01000001">
    <property type="protein sequence ID" value="RKT46199.1"/>
    <property type="molecule type" value="Genomic_DNA"/>
</dbReference>
<keyword evidence="3" id="KW-1185">Reference proteome</keyword>
<accession>A0A495VA53</accession>
<proteinExistence type="predicted"/>
<reference evidence="2 3" key="1">
    <citation type="submission" date="2018-10" db="EMBL/GenBank/DDBJ databases">
        <title>Genomic Encyclopedia of Archaeal and Bacterial Type Strains, Phase II (KMG-II): from individual species to whole genera.</title>
        <authorList>
            <person name="Goeker M."/>
        </authorList>
    </citation>
    <scope>NUCLEOTIDE SEQUENCE [LARGE SCALE GENOMIC DNA]</scope>
    <source>
        <strain evidence="2 3">DSM 235</strain>
    </source>
</reference>
<dbReference type="Gene3D" id="2.50.20.10">
    <property type="entry name" value="Lipoprotein localisation LolA/LolB/LppX"/>
    <property type="match status" value="1"/>
</dbReference>
<comment type="caution">
    <text evidence="2">The sequence shown here is derived from an EMBL/GenBank/DDBJ whole genome shotgun (WGS) entry which is preliminary data.</text>
</comment>
<dbReference type="Proteomes" id="UP000274556">
    <property type="component" value="Unassembled WGS sequence"/>
</dbReference>
<sequence length="282" mass="30803">MRRAPQMTPIEARGVVVTDHRSMGGEDKMSTQTQAVLGIALASALAATAHAEISGVQFSADMISQGPDGQAETVKMFVGDGRMRKEMTQQGQEVIQIIDQNRGMMWVLFPDRQTYMEQGGAPGEGAPEPTPTAETDPCAGMPGLTCRRAGEETVGGRAAVKWDMVMTHEGQSMNGTLWIDAERAIPLKHEMSNGETMELVMVGSETMDGRQVEKWEMTTTAPDQPPTRVLQWYDPELKLSVREEFPGGGVRELKSIRIGAQPDHLFAVPAGYTRMEMPQPGQ</sequence>
<protein>
    <recommendedName>
        <fullName evidence="4">DUF4412 domain-containing protein</fullName>
    </recommendedName>
</protein>
<dbReference type="AlphaFoldDB" id="A0A495VA53"/>
<evidence type="ECO:0000313" key="2">
    <source>
        <dbReference type="EMBL" id="RKT46199.1"/>
    </source>
</evidence>
<evidence type="ECO:0000313" key="3">
    <source>
        <dbReference type="Proteomes" id="UP000274556"/>
    </source>
</evidence>
<evidence type="ECO:0000256" key="1">
    <source>
        <dbReference type="SAM" id="MobiDB-lite"/>
    </source>
</evidence>
<feature type="region of interest" description="Disordered" evidence="1">
    <location>
        <begin position="117"/>
        <end position="142"/>
    </location>
</feature>